<dbReference type="PRINTS" id="PR00080">
    <property type="entry name" value="SDRFAMILY"/>
</dbReference>
<proteinExistence type="inferred from homology"/>
<dbReference type="FunFam" id="3.40.50.720:FF:000084">
    <property type="entry name" value="Short-chain dehydrogenase reductase"/>
    <property type="match status" value="1"/>
</dbReference>
<sequence>MGLRTELGIGVIVGGGNGIGAACCRVMHRQGWRVVVVDRDLPAAMAVADEVGGHAFEVDVRDETAITRLAERIEQDVGRPEGLVVSSGTFQDNIPIGETPAETLDRVLDVNFRGTHHLNRIFGLRMAALGRGSIVNLSSVTGQVSTPLNIYGPSKAAIINLTKSLAGEWGRSGVRVNSVSPGITLVPRVVERRRRSTRYTSDIDAHMALGRCVEPPEVAEAVEFLLSPRASAITGTDLVVDCGWMVASLWHSYGGVRPQLTS</sequence>
<evidence type="ECO:0000256" key="1">
    <source>
        <dbReference type="ARBA" id="ARBA00006484"/>
    </source>
</evidence>
<evidence type="ECO:0000313" key="2">
    <source>
        <dbReference type="EMBL" id="SHJ28016.1"/>
    </source>
</evidence>
<dbReference type="Gene3D" id="3.40.50.720">
    <property type="entry name" value="NAD(P)-binding Rossmann-like Domain"/>
    <property type="match status" value="1"/>
</dbReference>
<dbReference type="AlphaFoldDB" id="A0A1M6I0J5"/>
<dbReference type="Pfam" id="PF13561">
    <property type="entry name" value="adh_short_C2"/>
    <property type="match status" value="1"/>
</dbReference>
<dbReference type="InterPro" id="IPR036291">
    <property type="entry name" value="NAD(P)-bd_dom_sf"/>
</dbReference>
<organism evidence="2 3">
    <name type="scientific">Muricoccus roseus</name>
    <dbReference type="NCBI Taxonomy" id="198092"/>
    <lineage>
        <taxon>Bacteria</taxon>
        <taxon>Pseudomonadati</taxon>
        <taxon>Pseudomonadota</taxon>
        <taxon>Alphaproteobacteria</taxon>
        <taxon>Acetobacterales</taxon>
        <taxon>Roseomonadaceae</taxon>
        <taxon>Muricoccus</taxon>
    </lineage>
</organism>
<gene>
    <name evidence="2" type="ORF">SAMN02745194_02162</name>
</gene>
<dbReference type="PRINTS" id="PR00081">
    <property type="entry name" value="GDHRDH"/>
</dbReference>
<dbReference type="Proteomes" id="UP000184387">
    <property type="component" value="Unassembled WGS sequence"/>
</dbReference>
<dbReference type="CDD" id="cd05233">
    <property type="entry name" value="SDR_c"/>
    <property type="match status" value="1"/>
</dbReference>
<dbReference type="GO" id="GO:0016616">
    <property type="term" value="F:oxidoreductase activity, acting on the CH-OH group of donors, NAD or NADP as acceptor"/>
    <property type="evidence" value="ECO:0007669"/>
    <property type="project" value="TreeGrafter"/>
</dbReference>
<reference evidence="2 3" key="1">
    <citation type="submission" date="2016-11" db="EMBL/GenBank/DDBJ databases">
        <authorList>
            <person name="Jaros S."/>
            <person name="Januszkiewicz K."/>
            <person name="Wedrychowicz H."/>
        </authorList>
    </citation>
    <scope>NUCLEOTIDE SEQUENCE [LARGE SCALE GENOMIC DNA]</scope>
    <source>
        <strain evidence="2 3">DSM 14916</strain>
    </source>
</reference>
<protein>
    <submittedName>
        <fullName evidence="2">NAD(P)-dependent dehydrogenase, short-chain alcohol dehydrogenase family</fullName>
    </submittedName>
</protein>
<dbReference type="SUPFAM" id="SSF51735">
    <property type="entry name" value="NAD(P)-binding Rossmann-fold domains"/>
    <property type="match status" value="1"/>
</dbReference>
<dbReference type="PROSITE" id="PS51257">
    <property type="entry name" value="PROKAR_LIPOPROTEIN"/>
    <property type="match status" value="1"/>
</dbReference>
<dbReference type="InterPro" id="IPR002347">
    <property type="entry name" value="SDR_fam"/>
</dbReference>
<keyword evidence="3" id="KW-1185">Reference proteome</keyword>
<dbReference type="EMBL" id="FQZF01000011">
    <property type="protein sequence ID" value="SHJ28016.1"/>
    <property type="molecule type" value="Genomic_DNA"/>
</dbReference>
<dbReference type="STRING" id="198092.SAMN02745194_02162"/>
<accession>A0A1M6I0J5</accession>
<dbReference type="PANTHER" id="PTHR42760">
    <property type="entry name" value="SHORT-CHAIN DEHYDROGENASES/REDUCTASES FAMILY MEMBER"/>
    <property type="match status" value="1"/>
</dbReference>
<dbReference type="OrthoDB" id="9803628at2"/>
<name>A0A1M6I0J5_9PROT</name>
<evidence type="ECO:0000313" key="3">
    <source>
        <dbReference type="Proteomes" id="UP000184387"/>
    </source>
</evidence>
<comment type="similarity">
    <text evidence="1">Belongs to the short-chain dehydrogenases/reductases (SDR) family.</text>
</comment>